<feature type="region of interest" description="Disordered" evidence="5">
    <location>
        <begin position="681"/>
        <end position="700"/>
    </location>
</feature>
<feature type="transmembrane region" description="Helical" evidence="6">
    <location>
        <begin position="2539"/>
        <end position="2556"/>
    </location>
</feature>
<feature type="compositionally biased region" description="Polar residues" evidence="5">
    <location>
        <begin position="419"/>
        <end position="429"/>
    </location>
</feature>
<proteinExistence type="predicted"/>
<feature type="transmembrane region" description="Helical" evidence="6">
    <location>
        <begin position="2152"/>
        <end position="2169"/>
    </location>
</feature>
<feature type="transmembrane region" description="Helical" evidence="6">
    <location>
        <begin position="2290"/>
        <end position="2309"/>
    </location>
</feature>
<feature type="region of interest" description="Disordered" evidence="5">
    <location>
        <begin position="498"/>
        <end position="524"/>
    </location>
</feature>
<organism evidence="8 9">
    <name type="scientific">Fragariocoptes setiger</name>
    <dbReference type="NCBI Taxonomy" id="1670756"/>
    <lineage>
        <taxon>Eukaryota</taxon>
        <taxon>Metazoa</taxon>
        <taxon>Ecdysozoa</taxon>
        <taxon>Arthropoda</taxon>
        <taxon>Chelicerata</taxon>
        <taxon>Arachnida</taxon>
        <taxon>Acari</taxon>
        <taxon>Acariformes</taxon>
        <taxon>Trombidiformes</taxon>
        <taxon>Prostigmata</taxon>
        <taxon>Eupodina</taxon>
        <taxon>Eriophyoidea</taxon>
        <taxon>Phytoptidae</taxon>
        <taxon>Fragariocoptes</taxon>
    </lineage>
</organism>
<dbReference type="Gene3D" id="1.20.120.350">
    <property type="entry name" value="Voltage-gated potassium channels. Chain C"/>
    <property type="match status" value="3"/>
</dbReference>
<dbReference type="InterPro" id="IPR043203">
    <property type="entry name" value="VGCC_Ca_Na"/>
</dbReference>
<feature type="transmembrane region" description="Helical" evidence="6">
    <location>
        <begin position="290"/>
        <end position="311"/>
    </location>
</feature>
<feature type="domain" description="Ion transport" evidence="7">
    <location>
        <begin position="2475"/>
        <end position="2726"/>
    </location>
</feature>
<keyword evidence="4 6" id="KW-0472">Membrane</keyword>
<feature type="transmembrane region" description="Helical" evidence="6">
    <location>
        <begin position="1101"/>
        <end position="1119"/>
    </location>
</feature>
<feature type="non-terminal residue" evidence="8">
    <location>
        <position position="1"/>
    </location>
</feature>
<evidence type="ECO:0000313" key="9">
    <source>
        <dbReference type="Proteomes" id="UP000825002"/>
    </source>
</evidence>
<feature type="transmembrane region" description="Helical" evidence="6">
    <location>
        <begin position="2474"/>
        <end position="2496"/>
    </location>
</feature>
<feature type="transmembrane region" description="Helical" evidence="6">
    <location>
        <begin position="2698"/>
        <end position="2720"/>
    </location>
</feature>
<reference evidence="8 9" key="1">
    <citation type="submission" date="2020-10" db="EMBL/GenBank/DDBJ databases">
        <authorList>
            <person name="Klimov P.B."/>
            <person name="Dyachkov S.M."/>
            <person name="Chetverikov P.E."/>
        </authorList>
    </citation>
    <scope>NUCLEOTIDE SEQUENCE [LARGE SCALE GENOMIC DNA]</scope>
    <source>
        <strain evidence="8">BMOC 18-1129-001#AD2665</strain>
        <tissue evidence="8">Entire mites</tissue>
    </source>
</reference>
<dbReference type="PANTHER" id="PTHR10037:SF230">
    <property type="entry name" value="CA[2+]-CHANNEL PROTEIN ALPHA[[1]] SUBUNIT T, ISOFORM F"/>
    <property type="match status" value="1"/>
</dbReference>
<dbReference type="Pfam" id="PF00520">
    <property type="entry name" value="Ion_trans"/>
    <property type="match status" value="4"/>
</dbReference>
<evidence type="ECO:0000256" key="6">
    <source>
        <dbReference type="SAM" id="Phobius"/>
    </source>
</evidence>
<evidence type="ECO:0000256" key="5">
    <source>
        <dbReference type="SAM" id="MobiDB-lite"/>
    </source>
</evidence>
<gene>
    <name evidence="8" type="primary">Cacna1i</name>
    <name evidence="8" type="ORF">GZH46_01356</name>
</gene>
<keyword evidence="2 6" id="KW-0812">Transmembrane</keyword>
<feature type="region of interest" description="Disordered" evidence="5">
    <location>
        <begin position="2084"/>
        <end position="2103"/>
    </location>
</feature>
<feature type="transmembrane region" description="Helical" evidence="6">
    <location>
        <begin position="317"/>
        <end position="348"/>
    </location>
</feature>
<comment type="caution">
    <text evidence="8">The sequence shown here is derived from an EMBL/GenBank/DDBJ whole genome shotgun (WGS) entry which is preliminary data.</text>
</comment>
<evidence type="ECO:0000313" key="8">
    <source>
        <dbReference type="EMBL" id="KAG9510109.1"/>
    </source>
</evidence>
<dbReference type="Gene3D" id="1.10.287.70">
    <property type="match status" value="4"/>
</dbReference>
<feature type="transmembrane region" description="Helical" evidence="6">
    <location>
        <begin position="2395"/>
        <end position="2418"/>
    </location>
</feature>
<feature type="compositionally biased region" description="Low complexity" evidence="5">
    <location>
        <begin position="718"/>
        <end position="736"/>
    </location>
</feature>
<feature type="domain" description="Ion transport" evidence="7">
    <location>
        <begin position="270"/>
        <end position="353"/>
    </location>
</feature>
<dbReference type="SUPFAM" id="SSF81324">
    <property type="entry name" value="Voltage-gated potassium channels"/>
    <property type="match status" value="4"/>
</dbReference>
<feature type="domain" description="Ion transport" evidence="7">
    <location>
        <begin position="1099"/>
        <end position="1293"/>
    </location>
</feature>
<comment type="subcellular location">
    <subcellularLocation>
        <location evidence="1">Membrane</location>
        <topology evidence="1">Multi-pass membrane protein</topology>
    </subcellularLocation>
</comment>
<feature type="domain" description="Ion transport" evidence="7">
    <location>
        <begin position="2152"/>
        <end position="2428"/>
    </location>
</feature>
<feature type="compositionally biased region" description="Basic residues" evidence="5">
    <location>
        <begin position="1030"/>
        <end position="1050"/>
    </location>
</feature>
<evidence type="ECO:0000256" key="2">
    <source>
        <dbReference type="ARBA" id="ARBA00022692"/>
    </source>
</evidence>
<dbReference type="Proteomes" id="UP000825002">
    <property type="component" value="Unassembled WGS sequence"/>
</dbReference>
<feature type="region of interest" description="Disordered" evidence="5">
    <location>
        <begin position="717"/>
        <end position="736"/>
    </location>
</feature>
<dbReference type="InterPro" id="IPR005821">
    <property type="entry name" value="Ion_trans_dom"/>
</dbReference>
<evidence type="ECO:0000256" key="1">
    <source>
        <dbReference type="ARBA" id="ARBA00004141"/>
    </source>
</evidence>
<feature type="transmembrane region" description="Helical" evidence="6">
    <location>
        <begin position="2508"/>
        <end position="2527"/>
    </location>
</feature>
<feature type="compositionally biased region" description="Low complexity" evidence="5">
    <location>
        <begin position="996"/>
        <end position="1029"/>
    </location>
</feature>
<dbReference type="InterPro" id="IPR027359">
    <property type="entry name" value="Volt_channel_dom_sf"/>
</dbReference>
<feature type="region of interest" description="Disordered" evidence="5">
    <location>
        <begin position="2018"/>
        <end position="2037"/>
    </location>
</feature>
<feature type="transmembrane region" description="Helical" evidence="6">
    <location>
        <begin position="1131"/>
        <end position="1149"/>
    </location>
</feature>
<feature type="region of interest" description="Disordered" evidence="5">
    <location>
        <begin position="50"/>
        <end position="90"/>
    </location>
</feature>
<dbReference type="PANTHER" id="PTHR10037">
    <property type="entry name" value="VOLTAGE-GATED CATION CHANNEL CALCIUM AND SODIUM"/>
    <property type="match status" value="1"/>
</dbReference>
<feature type="region of interest" description="Disordered" evidence="5">
    <location>
        <begin position="410"/>
        <end position="429"/>
    </location>
</feature>
<feature type="compositionally biased region" description="Basic and acidic residues" evidence="5">
    <location>
        <begin position="910"/>
        <end position="919"/>
    </location>
</feature>
<dbReference type="EMBL" id="JAIFTH010000231">
    <property type="protein sequence ID" value="KAG9510109.1"/>
    <property type="molecule type" value="Genomic_DNA"/>
</dbReference>
<keyword evidence="9" id="KW-1185">Reference proteome</keyword>
<sequence>YVPSYYRLPSSDKEYLCSTPKDNGLHKCQDLPVLRSLDGQTMCSADIPRYWRAPRPSGNNPLDETEDSNRTNNYDRSARPSKPYDLVPGDEDSPFLASQLSPFLAQSVYQPAFVAENVIFMAPIKAKRSIELQRNNVGAVTYVVTSHHRHAHHQRPHNEVIKSYEQSINGKNQSASGGQTKNYQYKQTVKTATSLSDLNIASHQHRKRSLAPILSVESTVDTTTAVEMIETNENSDQFSALTSSGSSAQTKARHHKKTRSCINWNKYYSECRAGDHNPFQGTISFDNVGMAWTAIFVVISLEGWSDIMYLLQDSHSFWVWTYFVLLIVIGSFFMINLCLVVIATQFSATKKREMERMRQERIKFSSTSTLTTGGESSSCYTEIIKYLVHLIRHAKRDALNWLVRQKRKKLRHQRHAKRSQQNLDITSTGTTGQRKDCAGCAVEKRELSLISSTAHSSSEVGGKLNTFTNVSKSSKTVQLVCSHTIPSMAAFRGKACEHHHRSASERQTPTEWSREHSRDRVHRTVSSIGDAAVPNIERLESESKSNVHRQKRLDTKCSSSSFSKVRYQCGSMSQRNFEVPTATHKHHHHHQCKDSIKLNQQGLHHNQLVKQDHYDHDYIIYRAGVDVAALPSTLTRAPTTEIDMGAVMKITTDNNQALQKKTNRLNKCMTADGEHLTCLAEDDNESVPPSMRPRGNVASNGANQRCQALHVRNAIGKSLSSSSPSSSSVSMASSSSSTASLVSNKGICTTESNSGTSMSQQSSSSASLTPSQATIIALQPPASDLSHDCQSIDSDCVSCNKNTPLDSHSLSGSNDNIVSKKHVARMNRQLSSSLDSAAVVVAVAKDEGFTCDLDSSKVKNLSHDSTAIKNHSISNVEPVKRLDSDSHSHGMSIHCYNDHRINSSVSGSTHEIKVSESTELRSSQKNNSCKVYKKTKRSLDNLITQDNDMLDVTNDERDYDKPLSLTVDSLSSSADQFNSALHETYRSNQLLRDQRQQQQQQQQQQQPQQHYNNKQQQKCQRQKQGQARQRTQRHAHNRRHHHRRHGKHKRFPEGRSESFDSLADEVVEIHVLPRALRENQRLGTCCRHTINAIRRLVDHRYFQRLILLAILINAISMGIEYHNQPEQLTEIVEISNIAFTCLFFIEMLLKLTAHGFYDYIIDGFNCFDGCIVLLSIMELFETSGSGLSVLRTFRLLRILKLVRFMPALQRQLVIMLRTLDNVAVFFALLVLFIFIFSILGMNLFGCKFCDRLPDGGTHCDRKNFDSLLWSLVTVFQVLTQEDWNDDLKVSLSSDYQLDGTNSVKHSSSYTATSPRPLDSVSALEPSILSSQTNAPAIIASTKKTQLSDHQLVDQHMTDPGNQVQSEKGARRSCSFINDSTCYYLSEQQQSFRGTDDNEKSAQLSKVGDSEFVTPASLVDTSNNTATHYDDCFVAPSTRQKLACQAIHNTKRVIYFYDYKDNMEEEITFLTGSMMSSSYGSTYAAHHRTPSHLLNVMNSQSIACRNMPLAIAAAVALPTGHSTLFVNPNALRTQQQESCQTIVPIAQPLPTLAIDEHSDIQEQQRRRASSVSSVSAKLSPRPSASGNFPQNTLTTSIVISNLKIPAQWCSLPSLLTTRAIEMMRAAKTHTDSRRSIRHPMPAPKSKRFDKACCRTDFERHWKASHAFRGAQGLPERCEHGHLASVCTACYTYRPWSRQADTVCPSTDKMGALASLMALNATNAPQHKLNLRQRLLVDSLVHYEQAIFRRRTNQRNNRIARLAAASMDVAGDNVFNRTPTGSMASTIRRRSSAMLSRLKQFRTIGSTNTGTGTSASLRPQLVTITADNYMPKTTDQLWIPNDICTQRRASISSAREARTQSPFRLSPNAIVCNRSSVETHNGDQNHGRHSCNDNSLTPDTSVGWRARLWSMAVPTQEDDVDVTCHSRHISARGARSSASGVSNFFGWLGGVKNSLTPRNSNFSQAGLSRASDDLRALNESRLRRHSFSGPWQWLDRPSRPSQYDLLLPDTDSYATKSKLRRQQLQRSGNNSSSNKKLKEKQLTCDYHSVATTGRRVYKLDSKGLQTSLRGDFYVLVKDPLAPKPLYPGGSLSTRPTIDSKDNDEIGNTTRPETFLHYFRWTPWMLARREYSLFLFAPDNRLRRFCLAVINRREFDYFVLFFISMNCVTLAMERPKIPPWSKEREFLTIANYYFTFMFTLEMALKVIAKGLYYGHDAYLSDSWNVMDGTLVGFSLLDFLLSIVATSGSPRIFAILRVFRLLRSLRPLRVINRLMGLKLVVQTLLLSLRPIGNIVLICCTFFIIFGILGVQLFKGTFYYCDGPNPLDIIKNVRTKADCLAADPRNRWLNRKYNFDNLGQALMALFVLSSKDGWVNIMYTGLDAVGVDLQPIENYNEWRLLYFISFLLLVAFFVLNMFVGVVVENFHRCRKEQELEEKARRAEKTQRKLDKRRRRMREPPYFSSYGPARMMLHKWVTGGYFDLFIAAVIGFNVVFMSLEYYQMPEELIRIIKISNYIFTFTFILEAAIKSTALGVRRYVKDRWNQLDVVIVILSIFGIVLEEMDSFTLPINPTLLRVLRVMRIARVLKLLKMAKGIRALLDTVMQALPQVGNLGLLFFLLFFIFAALGVELFGRLECNEEYPCSGLMEQHAHFQNFGLAFLTLFRVATGDNWNGIMKDTLRDKCDSSSNCLKNCCVSQLIAPLYFVIFVLLAQFVLVNVVVAVLMKHLEESHHEMETDEEYELDKQLAEELMAKKLALMEALERRSQY</sequence>
<accession>A0ABQ7S9L1</accession>
<feature type="transmembrane region" description="Helical" evidence="6">
    <location>
        <begin position="2189"/>
        <end position="2210"/>
    </location>
</feature>
<evidence type="ECO:0000256" key="3">
    <source>
        <dbReference type="ARBA" id="ARBA00022989"/>
    </source>
</evidence>
<feature type="transmembrane region" description="Helical" evidence="6">
    <location>
        <begin position="1222"/>
        <end position="1244"/>
    </location>
</feature>
<evidence type="ECO:0000256" key="4">
    <source>
        <dbReference type="ARBA" id="ARBA00023136"/>
    </source>
</evidence>
<keyword evidence="3 6" id="KW-1133">Transmembrane helix</keyword>
<feature type="transmembrane region" description="Helical" evidence="6">
    <location>
        <begin position="2605"/>
        <end position="2624"/>
    </location>
</feature>
<feature type="region of interest" description="Disordered" evidence="5">
    <location>
        <begin position="907"/>
        <end position="927"/>
    </location>
</feature>
<feature type="region of interest" description="Disordered" evidence="5">
    <location>
        <begin position="1626"/>
        <end position="1646"/>
    </location>
</feature>
<feature type="region of interest" description="Disordered" evidence="5">
    <location>
        <begin position="991"/>
        <end position="1057"/>
    </location>
</feature>
<feature type="transmembrane region" description="Helical" evidence="6">
    <location>
        <begin position="2230"/>
        <end position="2254"/>
    </location>
</feature>
<feature type="region of interest" description="Disordered" evidence="5">
    <location>
        <begin position="1558"/>
        <end position="1586"/>
    </location>
</feature>
<protein>
    <submittedName>
        <fullName evidence="8">Voltage-dependent T-type calcium channel subunit alpha-1I</fullName>
    </submittedName>
</protein>
<name>A0ABQ7S9L1_9ACAR</name>
<evidence type="ECO:0000259" key="7">
    <source>
        <dbReference type="Pfam" id="PF00520"/>
    </source>
</evidence>